<dbReference type="Pfam" id="PF03544">
    <property type="entry name" value="TonB_C"/>
    <property type="match status" value="1"/>
</dbReference>
<keyword evidence="3" id="KW-1185">Reference proteome</keyword>
<dbReference type="PROSITE" id="PS51257">
    <property type="entry name" value="PROKAR_LIPOPROTEIN"/>
    <property type="match status" value="1"/>
</dbReference>
<evidence type="ECO:0000313" key="3">
    <source>
        <dbReference type="Proteomes" id="UP001203423"/>
    </source>
</evidence>
<dbReference type="PROSITE" id="PS52015">
    <property type="entry name" value="TONB_CTD"/>
    <property type="match status" value="1"/>
</dbReference>
<dbReference type="InterPro" id="IPR037682">
    <property type="entry name" value="TonB_C"/>
</dbReference>
<gene>
    <name evidence="2" type="ORF">L2764_18410</name>
</gene>
<accession>A0ABT0LFB5</accession>
<dbReference type="SUPFAM" id="SSF74653">
    <property type="entry name" value="TolA/TonB C-terminal domain"/>
    <property type="match status" value="1"/>
</dbReference>
<comment type="caution">
    <text evidence="2">The sequence shown here is derived from an EMBL/GenBank/DDBJ whole genome shotgun (WGS) entry which is preliminary data.</text>
</comment>
<sequence length="127" mass="14355">MKYFILFIGVIGLSACVCTDTRDAPEVISKALPVDCDHTQTLPVQAVNEQIKGWVLLAYYLDKNGYPIDMEVIDSNPKGYFEEAALTTYSACRFVKTAEIAANERLMMNLDFNYAHLRPYTSIYAQQ</sequence>
<evidence type="ECO:0000259" key="1">
    <source>
        <dbReference type="PROSITE" id="PS52015"/>
    </source>
</evidence>
<dbReference type="EMBL" id="JAKIKS010000086">
    <property type="protein sequence ID" value="MCL1126401.1"/>
    <property type="molecule type" value="Genomic_DNA"/>
</dbReference>
<dbReference type="RefSeq" id="WP_248941790.1">
    <property type="nucleotide sequence ID" value="NZ_JAKIKS010000086.1"/>
</dbReference>
<protein>
    <submittedName>
        <fullName evidence="2">Energy transducer TonB</fullName>
    </submittedName>
</protein>
<feature type="domain" description="TonB C-terminal" evidence="1">
    <location>
        <begin position="27"/>
        <end position="121"/>
    </location>
</feature>
<dbReference type="Proteomes" id="UP001203423">
    <property type="component" value="Unassembled WGS sequence"/>
</dbReference>
<evidence type="ECO:0000313" key="2">
    <source>
        <dbReference type="EMBL" id="MCL1126401.1"/>
    </source>
</evidence>
<proteinExistence type="predicted"/>
<dbReference type="Gene3D" id="3.30.2420.10">
    <property type="entry name" value="TonB"/>
    <property type="match status" value="1"/>
</dbReference>
<reference evidence="2 3" key="1">
    <citation type="submission" date="2022-01" db="EMBL/GenBank/DDBJ databases">
        <title>Whole genome-based taxonomy of the Shewanellaceae.</title>
        <authorList>
            <person name="Martin-Rodriguez A.J."/>
        </authorList>
    </citation>
    <scope>NUCLEOTIDE SEQUENCE [LARGE SCALE GENOMIC DNA]</scope>
    <source>
        <strain evidence="2 3">DSM 17177</strain>
    </source>
</reference>
<organism evidence="2 3">
    <name type="scientific">Shewanella surugensis</name>
    <dbReference type="NCBI Taxonomy" id="212020"/>
    <lineage>
        <taxon>Bacteria</taxon>
        <taxon>Pseudomonadati</taxon>
        <taxon>Pseudomonadota</taxon>
        <taxon>Gammaproteobacteria</taxon>
        <taxon>Alteromonadales</taxon>
        <taxon>Shewanellaceae</taxon>
        <taxon>Shewanella</taxon>
    </lineage>
</organism>
<name>A0ABT0LFB5_9GAMM</name>